<evidence type="ECO:0000313" key="3">
    <source>
        <dbReference type="EMBL" id="EKX43983.1"/>
    </source>
</evidence>
<feature type="non-terminal residue" evidence="3">
    <location>
        <position position="238"/>
    </location>
</feature>
<dbReference type="EMBL" id="JH993007">
    <property type="protein sequence ID" value="EKX43983.1"/>
    <property type="molecule type" value="Genomic_DNA"/>
</dbReference>
<dbReference type="OrthoDB" id="1885901at2759"/>
<keyword evidence="5" id="KW-1185">Reference proteome</keyword>
<dbReference type="AlphaFoldDB" id="L1J618"/>
<dbReference type="Gene3D" id="3.10.20.90">
    <property type="entry name" value="Phosphatidylinositol 3-kinase Catalytic Subunit, Chain A, domain 1"/>
    <property type="match status" value="1"/>
</dbReference>
<dbReference type="CDD" id="cd17039">
    <property type="entry name" value="Ubl_ubiquitin_like"/>
    <property type="match status" value="1"/>
</dbReference>
<feature type="compositionally biased region" description="Polar residues" evidence="1">
    <location>
        <begin position="1"/>
        <end position="16"/>
    </location>
</feature>
<evidence type="ECO:0000313" key="5">
    <source>
        <dbReference type="Proteomes" id="UP000011087"/>
    </source>
</evidence>
<dbReference type="HOGENOM" id="CLU_1168508_0_0_1"/>
<dbReference type="KEGG" id="gtt:GUITHDRAFT_153121"/>
<accession>L1J618</accession>
<dbReference type="SMART" id="SM00213">
    <property type="entry name" value="UBQ"/>
    <property type="match status" value="1"/>
</dbReference>
<feature type="region of interest" description="Disordered" evidence="1">
    <location>
        <begin position="103"/>
        <end position="126"/>
    </location>
</feature>
<dbReference type="Proteomes" id="UP000011087">
    <property type="component" value="Unassembled WGS sequence"/>
</dbReference>
<dbReference type="InterPro" id="IPR029071">
    <property type="entry name" value="Ubiquitin-like_domsf"/>
</dbReference>
<evidence type="ECO:0000259" key="2">
    <source>
        <dbReference type="PROSITE" id="PS50053"/>
    </source>
</evidence>
<gene>
    <name evidence="3" type="ORF">GUITHDRAFT_153121</name>
</gene>
<dbReference type="RefSeq" id="XP_005830963.1">
    <property type="nucleotide sequence ID" value="XM_005830906.1"/>
</dbReference>
<feature type="compositionally biased region" description="Polar residues" evidence="1">
    <location>
        <begin position="107"/>
        <end position="118"/>
    </location>
</feature>
<dbReference type="SUPFAM" id="SSF54236">
    <property type="entry name" value="Ubiquitin-like"/>
    <property type="match status" value="1"/>
</dbReference>
<reference evidence="5" key="2">
    <citation type="submission" date="2012-11" db="EMBL/GenBank/DDBJ databases">
        <authorList>
            <person name="Kuo A."/>
            <person name="Curtis B.A."/>
            <person name="Tanifuji G."/>
            <person name="Burki F."/>
            <person name="Gruber A."/>
            <person name="Irimia M."/>
            <person name="Maruyama S."/>
            <person name="Arias M.C."/>
            <person name="Ball S.G."/>
            <person name="Gile G.H."/>
            <person name="Hirakawa Y."/>
            <person name="Hopkins J.F."/>
            <person name="Rensing S.A."/>
            <person name="Schmutz J."/>
            <person name="Symeonidi A."/>
            <person name="Elias M."/>
            <person name="Eveleigh R.J."/>
            <person name="Herman E.K."/>
            <person name="Klute M.J."/>
            <person name="Nakayama T."/>
            <person name="Obornik M."/>
            <person name="Reyes-Prieto A."/>
            <person name="Armbrust E.V."/>
            <person name="Aves S.J."/>
            <person name="Beiko R.G."/>
            <person name="Coutinho P."/>
            <person name="Dacks J.B."/>
            <person name="Durnford D.G."/>
            <person name="Fast N.M."/>
            <person name="Green B.R."/>
            <person name="Grisdale C."/>
            <person name="Hempe F."/>
            <person name="Henrissat B."/>
            <person name="Hoppner M.P."/>
            <person name="Ishida K.-I."/>
            <person name="Kim E."/>
            <person name="Koreny L."/>
            <person name="Kroth P.G."/>
            <person name="Liu Y."/>
            <person name="Malik S.-B."/>
            <person name="Maier U.G."/>
            <person name="McRose D."/>
            <person name="Mock T."/>
            <person name="Neilson J.A."/>
            <person name="Onodera N.T."/>
            <person name="Poole A.M."/>
            <person name="Pritham E.J."/>
            <person name="Richards T.A."/>
            <person name="Rocap G."/>
            <person name="Roy S.W."/>
            <person name="Sarai C."/>
            <person name="Schaack S."/>
            <person name="Shirato S."/>
            <person name="Slamovits C.H."/>
            <person name="Spencer D.F."/>
            <person name="Suzuki S."/>
            <person name="Worden A.Z."/>
            <person name="Zauner S."/>
            <person name="Barry K."/>
            <person name="Bell C."/>
            <person name="Bharti A.K."/>
            <person name="Crow J.A."/>
            <person name="Grimwood J."/>
            <person name="Kramer R."/>
            <person name="Lindquist E."/>
            <person name="Lucas S."/>
            <person name="Salamov A."/>
            <person name="McFadden G.I."/>
            <person name="Lane C.E."/>
            <person name="Keeling P.J."/>
            <person name="Gray M.W."/>
            <person name="Grigoriev I.V."/>
            <person name="Archibald J.M."/>
        </authorList>
    </citation>
    <scope>NUCLEOTIDE SEQUENCE</scope>
    <source>
        <strain evidence="5">CCMP2712</strain>
    </source>
</reference>
<protein>
    <recommendedName>
        <fullName evidence="2">Ubiquitin-like domain-containing protein</fullName>
    </recommendedName>
</protein>
<evidence type="ECO:0000256" key="1">
    <source>
        <dbReference type="SAM" id="MobiDB-lite"/>
    </source>
</evidence>
<dbReference type="InterPro" id="IPR000626">
    <property type="entry name" value="Ubiquitin-like_dom"/>
</dbReference>
<name>L1J618_GUITC</name>
<feature type="region of interest" description="Disordered" evidence="1">
    <location>
        <begin position="204"/>
        <end position="238"/>
    </location>
</feature>
<dbReference type="Pfam" id="PF00240">
    <property type="entry name" value="ubiquitin"/>
    <property type="match status" value="1"/>
</dbReference>
<proteinExistence type="predicted"/>
<feature type="region of interest" description="Disordered" evidence="1">
    <location>
        <begin position="1"/>
        <end position="24"/>
    </location>
</feature>
<feature type="domain" description="Ubiquitin-like" evidence="2">
    <location>
        <begin position="127"/>
        <end position="202"/>
    </location>
</feature>
<dbReference type="GeneID" id="17300677"/>
<organism evidence="3">
    <name type="scientific">Guillardia theta (strain CCMP2712)</name>
    <name type="common">Cryptophyte</name>
    <dbReference type="NCBI Taxonomy" id="905079"/>
    <lineage>
        <taxon>Eukaryota</taxon>
        <taxon>Cryptophyceae</taxon>
        <taxon>Pyrenomonadales</taxon>
        <taxon>Geminigeraceae</taxon>
        <taxon>Guillardia</taxon>
    </lineage>
</organism>
<dbReference type="PaxDb" id="55529-EKX43983"/>
<dbReference type="EnsemblProtists" id="EKX43983">
    <property type="protein sequence ID" value="EKX43983"/>
    <property type="gene ID" value="GUITHDRAFT_153121"/>
</dbReference>
<reference evidence="3 5" key="1">
    <citation type="journal article" date="2012" name="Nature">
        <title>Algal genomes reveal evolutionary mosaicism and the fate of nucleomorphs.</title>
        <authorList>
            <consortium name="DOE Joint Genome Institute"/>
            <person name="Curtis B.A."/>
            <person name="Tanifuji G."/>
            <person name="Burki F."/>
            <person name="Gruber A."/>
            <person name="Irimia M."/>
            <person name="Maruyama S."/>
            <person name="Arias M.C."/>
            <person name="Ball S.G."/>
            <person name="Gile G.H."/>
            <person name="Hirakawa Y."/>
            <person name="Hopkins J.F."/>
            <person name="Kuo A."/>
            <person name="Rensing S.A."/>
            <person name="Schmutz J."/>
            <person name="Symeonidi A."/>
            <person name="Elias M."/>
            <person name="Eveleigh R.J."/>
            <person name="Herman E.K."/>
            <person name="Klute M.J."/>
            <person name="Nakayama T."/>
            <person name="Obornik M."/>
            <person name="Reyes-Prieto A."/>
            <person name="Armbrust E.V."/>
            <person name="Aves S.J."/>
            <person name="Beiko R.G."/>
            <person name="Coutinho P."/>
            <person name="Dacks J.B."/>
            <person name="Durnford D.G."/>
            <person name="Fast N.M."/>
            <person name="Green B.R."/>
            <person name="Grisdale C.J."/>
            <person name="Hempel F."/>
            <person name="Henrissat B."/>
            <person name="Hoppner M.P."/>
            <person name="Ishida K."/>
            <person name="Kim E."/>
            <person name="Koreny L."/>
            <person name="Kroth P.G."/>
            <person name="Liu Y."/>
            <person name="Malik S.B."/>
            <person name="Maier U.G."/>
            <person name="McRose D."/>
            <person name="Mock T."/>
            <person name="Neilson J.A."/>
            <person name="Onodera N.T."/>
            <person name="Poole A.M."/>
            <person name="Pritham E.J."/>
            <person name="Richards T.A."/>
            <person name="Rocap G."/>
            <person name="Roy S.W."/>
            <person name="Sarai C."/>
            <person name="Schaack S."/>
            <person name="Shirato S."/>
            <person name="Slamovits C.H."/>
            <person name="Spencer D.F."/>
            <person name="Suzuki S."/>
            <person name="Worden A.Z."/>
            <person name="Zauner S."/>
            <person name="Barry K."/>
            <person name="Bell C."/>
            <person name="Bharti A.K."/>
            <person name="Crow J.A."/>
            <person name="Grimwood J."/>
            <person name="Kramer R."/>
            <person name="Lindquist E."/>
            <person name="Lucas S."/>
            <person name="Salamov A."/>
            <person name="McFadden G.I."/>
            <person name="Lane C.E."/>
            <person name="Keeling P.J."/>
            <person name="Gray M.W."/>
            <person name="Grigoriev I.V."/>
            <person name="Archibald J.M."/>
        </authorList>
    </citation>
    <scope>NUCLEOTIDE SEQUENCE</scope>
    <source>
        <strain evidence="3 5">CCMP2712</strain>
    </source>
</reference>
<sequence>MWGNGQPQDIWGSNSGFQGGFASGDPGALWGGGLGGISSDQVFSRQGNNSVWGNIGADSWNMQAQSEGQGSSWNSAFKVPTASSMNPPYAANSSDFPITSAAKVPGQAQQGDPNSTSPPKAEKPSVVQVKVKFTDDREVVVGLSPQDTGKQFRMKIKELTGIPVAAQRLVFQGQMIELNDTLDRKKIKNGVVVNCFLREVQDGDEESLLSQAAPQHVPQYAPPMETNIGAQSSRSYED</sequence>
<evidence type="ECO:0000313" key="4">
    <source>
        <dbReference type="EnsemblProtists" id="EKX43983"/>
    </source>
</evidence>
<reference evidence="4" key="3">
    <citation type="submission" date="2016-03" db="UniProtKB">
        <authorList>
            <consortium name="EnsemblProtists"/>
        </authorList>
    </citation>
    <scope>IDENTIFICATION</scope>
</reference>
<feature type="compositionally biased region" description="Polar residues" evidence="1">
    <location>
        <begin position="228"/>
        <end position="238"/>
    </location>
</feature>
<dbReference type="PROSITE" id="PS50053">
    <property type="entry name" value="UBIQUITIN_2"/>
    <property type="match status" value="1"/>
</dbReference>